<sequence>MRWWSFANFVSNAGTWMQLTVQNLLVLQITGSAAATGLSMSVQAAPALLISVFGGAAVDRWPRRLTAAVSQALLGAVAFTTAVLVALDRLDMTSLMVLAAVTGVIATVDGPACALLGNDLVPEEDLPSAIGVGALVHQAGRLAGAALAGVAVGLLGTAAAYAANGLSFLFVAAVIPFLRPARGAVVDAGRGGARAVGRPAASDMTVRQGLAFFARRPRLLALAGVTGVSAVFGRNYALTLAVLVTGPLAGGAGAFGTVSTVLAVGGILGAVLAARLRRPSVRLVGALAAAGGLLQVVAGLSPSVAVLLALVLPMAVVESVSDTAGRAVLQTDPPAHLRGRVLGVWGSVGTVWSLGGPPALGLLMELAGARGALVTGGLLIACAIGTGHLVRTRRSAAPVVVRKEEGALPEKAALGTAA</sequence>
<dbReference type="EMBL" id="LN831790">
    <property type="protein sequence ID" value="CQR66017.1"/>
    <property type="molecule type" value="Genomic_DNA"/>
</dbReference>
<dbReference type="InterPro" id="IPR011701">
    <property type="entry name" value="MFS"/>
</dbReference>
<feature type="transmembrane region" description="Helical" evidence="6">
    <location>
        <begin position="142"/>
        <end position="175"/>
    </location>
</feature>
<keyword evidence="3 6" id="KW-0812">Transmembrane</keyword>
<evidence type="ECO:0000256" key="4">
    <source>
        <dbReference type="ARBA" id="ARBA00022989"/>
    </source>
</evidence>
<feature type="transmembrane region" description="Helical" evidence="6">
    <location>
        <begin position="94"/>
        <end position="117"/>
    </location>
</feature>
<evidence type="ECO:0000256" key="6">
    <source>
        <dbReference type="SAM" id="Phobius"/>
    </source>
</evidence>
<evidence type="ECO:0000313" key="8">
    <source>
        <dbReference type="Proteomes" id="UP000035016"/>
    </source>
</evidence>
<dbReference type="PANTHER" id="PTHR23513:SF11">
    <property type="entry name" value="STAPHYLOFERRIN A TRANSPORTER"/>
    <property type="match status" value="1"/>
</dbReference>
<dbReference type="InterPro" id="IPR036259">
    <property type="entry name" value="MFS_trans_sf"/>
</dbReference>
<reference evidence="7 8" key="1">
    <citation type="submission" date="2015-02" db="EMBL/GenBank/DDBJ databases">
        <authorList>
            <person name="Gomez-Escribano P.J."/>
        </authorList>
    </citation>
    <scope>NUCLEOTIDE SEQUENCE [LARGE SCALE GENOMIC DNA]</scope>
    <source>
        <strain evidence="8">C34 (DSM 42122 / NRRL B-24963)</strain>
    </source>
</reference>
<gene>
    <name evidence="7" type="primary">sle_65630</name>
</gene>
<evidence type="ECO:0000313" key="7">
    <source>
        <dbReference type="EMBL" id="CQR66017.1"/>
    </source>
</evidence>
<dbReference type="Pfam" id="PF07690">
    <property type="entry name" value="MFS_1"/>
    <property type="match status" value="1"/>
</dbReference>
<feature type="transmembrane region" description="Helical" evidence="6">
    <location>
        <begin position="249"/>
        <end position="274"/>
    </location>
</feature>
<feature type="transmembrane region" description="Helical" evidence="6">
    <location>
        <begin position="286"/>
        <end position="312"/>
    </location>
</feature>
<feature type="transmembrane region" description="Helical" evidence="6">
    <location>
        <begin position="68"/>
        <end position="87"/>
    </location>
</feature>
<feature type="transmembrane region" description="Helical" evidence="6">
    <location>
        <begin position="219"/>
        <end position="237"/>
    </location>
</feature>
<dbReference type="AlphaFoldDB" id="A0A0F7W815"/>
<dbReference type="Gene3D" id="1.20.1250.20">
    <property type="entry name" value="MFS general substrate transporter like domains"/>
    <property type="match status" value="1"/>
</dbReference>
<proteinExistence type="predicted"/>
<evidence type="ECO:0000256" key="5">
    <source>
        <dbReference type="ARBA" id="ARBA00023136"/>
    </source>
</evidence>
<keyword evidence="4 6" id="KW-1133">Transmembrane helix</keyword>
<comment type="subcellular location">
    <subcellularLocation>
        <location evidence="1">Cell membrane</location>
        <topology evidence="1">Multi-pass membrane protein</topology>
    </subcellularLocation>
</comment>
<dbReference type="GO" id="GO:0022857">
    <property type="term" value="F:transmembrane transporter activity"/>
    <property type="evidence" value="ECO:0007669"/>
    <property type="project" value="InterPro"/>
</dbReference>
<dbReference type="GO" id="GO:0005886">
    <property type="term" value="C:plasma membrane"/>
    <property type="evidence" value="ECO:0007669"/>
    <property type="project" value="UniProtKB-SubCell"/>
</dbReference>
<dbReference type="SUPFAM" id="SSF103473">
    <property type="entry name" value="MFS general substrate transporter"/>
    <property type="match status" value="1"/>
</dbReference>
<dbReference type="Proteomes" id="UP000035016">
    <property type="component" value="Chromosome Chromosome"/>
</dbReference>
<evidence type="ECO:0000256" key="3">
    <source>
        <dbReference type="ARBA" id="ARBA00022692"/>
    </source>
</evidence>
<feature type="transmembrane region" description="Helical" evidence="6">
    <location>
        <begin position="367"/>
        <end position="390"/>
    </location>
</feature>
<dbReference type="CDD" id="cd06173">
    <property type="entry name" value="MFS_MefA_like"/>
    <property type="match status" value="1"/>
</dbReference>
<accession>A0A0F7W815</accession>
<keyword evidence="5 6" id="KW-0472">Membrane</keyword>
<evidence type="ECO:0000256" key="2">
    <source>
        <dbReference type="ARBA" id="ARBA00022475"/>
    </source>
</evidence>
<keyword evidence="2" id="KW-1003">Cell membrane</keyword>
<name>A0A0F7W815_STRLW</name>
<organism evidence="7 8">
    <name type="scientific">Streptomyces leeuwenhoekii</name>
    <dbReference type="NCBI Taxonomy" id="1437453"/>
    <lineage>
        <taxon>Bacteria</taxon>
        <taxon>Bacillati</taxon>
        <taxon>Actinomycetota</taxon>
        <taxon>Actinomycetes</taxon>
        <taxon>Kitasatosporales</taxon>
        <taxon>Streptomycetaceae</taxon>
        <taxon>Streptomyces</taxon>
    </lineage>
</organism>
<dbReference type="PANTHER" id="PTHR23513">
    <property type="entry name" value="INTEGRAL MEMBRANE EFFLUX PROTEIN-RELATED"/>
    <property type="match status" value="1"/>
</dbReference>
<dbReference type="RefSeq" id="WP_029387343.1">
    <property type="nucleotide sequence ID" value="NZ_AZSD01000533.1"/>
</dbReference>
<dbReference type="KEGG" id="sle:sle_65630"/>
<evidence type="ECO:0000256" key="1">
    <source>
        <dbReference type="ARBA" id="ARBA00004651"/>
    </source>
</evidence>
<protein>
    <submittedName>
        <fullName evidence="7">Integral Membrane Efflux Protein</fullName>
    </submittedName>
</protein>